<sequence>MTRHAPRRAATQDADRIHRELSATDYTRIIPFPTAYVQFWCRVVDICFTASDALSKLAKKEPTPMLDVDTWVRLDHKKACDGLREWARQNRTTVSRIPREFFPSYPRDSNYDFRRPQDGQDGMNIDDLISVISAWLPSYTAQKVEHHYYLATKRTLRIIDGLDVGEVEQIIPSSMAGWTSGGLWLSKYKWRLYARFEIDEDDPYLYSEITFFLADLPKQLEKGIQWTDDARVKDYEKLFRRQGYWEHHIEWMGPGNDSGWYALTRIKSVDDPSAMTQDPRSFFSRCRTLTVDQRTSDLGFNTQPWSEDLHMETCRLFDPIWPKVPRKRVAV</sequence>
<dbReference type="AlphaFoldDB" id="A0A8H3WFK0"/>
<evidence type="ECO:0000313" key="1">
    <source>
        <dbReference type="EMBL" id="KAF0323687.1"/>
    </source>
</evidence>
<evidence type="ECO:0000313" key="2">
    <source>
        <dbReference type="Proteomes" id="UP000434172"/>
    </source>
</evidence>
<organism evidence="1 2">
    <name type="scientific">Colletotrichum asianum</name>
    <dbReference type="NCBI Taxonomy" id="702518"/>
    <lineage>
        <taxon>Eukaryota</taxon>
        <taxon>Fungi</taxon>
        <taxon>Dikarya</taxon>
        <taxon>Ascomycota</taxon>
        <taxon>Pezizomycotina</taxon>
        <taxon>Sordariomycetes</taxon>
        <taxon>Hypocreomycetidae</taxon>
        <taxon>Glomerellales</taxon>
        <taxon>Glomerellaceae</taxon>
        <taxon>Colletotrichum</taxon>
        <taxon>Colletotrichum gloeosporioides species complex</taxon>
    </lineage>
</organism>
<keyword evidence="2" id="KW-1185">Reference proteome</keyword>
<name>A0A8H3WFK0_9PEZI</name>
<accession>A0A8H3WFK0</accession>
<dbReference type="EMBL" id="WOWK01000050">
    <property type="protein sequence ID" value="KAF0323687.1"/>
    <property type="molecule type" value="Genomic_DNA"/>
</dbReference>
<dbReference type="OrthoDB" id="4800052at2759"/>
<reference evidence="1 2" key="1">
    <citation type="submission" date="2019-12" db="EMBL/GenBank/DDBJ databases">
        <title>A genome sequence resource for the geographically widespread anthracnose pathogen Colletotrichum asianum.</title>
        <authorList>
            <person name="Meng Y."/>
        </authorList>
    </citation>
    <scope>NUCLEOTIDE SEQUENCE [LARGE SCALE GENOMIC DNA]</scope>
    <source>
        <strain evidence="1 2">ICMP 18580</strain>
    </source>
</reference>
<proteinExistence type="predicted"/>
<comment type="caution">
    <text evidence="1">The sequence shown here is derived from an EMBL/GenBank/DDBJ whole genome shotgun (WGS) entry which is preliminary data.</text>
</comment>
<protein>
    <submittedName>
        <fullName evidence="1">Uncharacterized protein</fullName>
    </submittedName>
</protein>
<gene>
    <name evidence="1" type="ORF">GQ607_009133</name>
</gene>
<dbReference type="Proteomes" id="UP000434172">
    <property type="component" value="Unassembled WGS sequence"/>
</dbReference>